<feature type="domain" description="Copper amine oxidase catalytic" evidence="2">
    <location>
        <begin position="8"/>
        <end position="134"/>
    </location>
</feature>
<keyword evidence="1" id="KW-0560">Oxidoreductase</keyword>
<dbReference type="PANTHER" id="PTHR10638">
    <property type="entry name" value="COPPER AMINE OXIDASE"/>
    <property type="match status" value="1"/>
</dbReference>
<proteinExistence type="inferred from homology"/>
<evidence type="ECO:0000256" key="1">
    <source>
        <dbReference type="RuleBase" id="RU000672"/>
    </source>
</evidence>
<comment type="PTM">
    <text evidence="1">Topaquinone (TPQ) is generated by copper-dependent autoxidation of a specific tyrosyl residue.</text>
</comment>
<dbReference type="GO" id="GO:0005507">
    <property type="term" value="F:copper ion binding"/>
    <property type="evidence" value="ECO:0007669"/>
    <property type="project" value="InterPro"/>
</dbReference>
<dbReference type="InterPro" id="IPR036460">
    <property type="entry name" value="Cu_amine_oxidase_C_sf"/>
</dbReference>
<accession>A0A438K2P2</accession>
<comment type="cofactor">
    <cofactor evidence="1">
        <name>Cu cation</name>
        <dbReference type="ChEBI" id="CHEBI:23378"/>
    </cofactor>
    <text evidence="1">Contains 1 topaquinone per subunit.</text>
</comment>
<dbReference type="SUPFAM" id="SSF49998">
    <property type="entry name" value="Amine oxidase catalytic domain"/>
    <property type="match status" value="1"/>
</dbReference>
<evidence type="ECO:0000313" key="4">
    <source>
        <dbReference type="Proteomes" id="UP000288805"/>
    </source>
</evidence>
<dbReference type="GO" id="GO:0048038">
    <property type="term" value="F:quinone binding"/>
    <property type="evidence" value="ECO:0007669"/>
    <property type="project" value="InterPro"/>
</dbReference>
<dbReference type="Pfam" id="PF01179">
    <property type="entry name" value="Cu_amine_oxid"/>
    <property type="match status" value="1"/>
</dbReference>
<gene>
    <name evidence="3" type="primary">VvCHDp000348_3</name>
    <name evidence="3" type="ORF">CK203_009001</name>
</gene>
<evidence type="ECO:0000259" key="2">
    <source>
        <dbReference type="Pfam" id="PF01179"/>
    </source>
</evidence>
<dbReference type="EC" id="1.4.3.-" evidence="1"/>
<protein>
    <recommendedName>
        <fullName evidence="1">Amine oxidase</fullName>
        <ecNumber evidence="1">1.4.3.-</ecNumber>
    </recommendedName>
</protein>
<dbReference type="EMBL" id="QGNW01000018">
    <property type="protein sequence ID" value="RVX15492.1"/>
    <property type="molecule type" value="Genomic_DNA"/>
</dbReference>
<keyword evidence="1" id="KW-0479">Metal-binding</keyword>
<dbReference type="InterPro" id="IPR015798">
    <property type="entry name" value="Cu_amine_oxidase_C"/>
</dbReference>
<evidence type="ECO:0000313" key="3">
    <source>
        <dbReference type="EMBL" id="RVX15492.1"/>
    </source>
</evidence>
<keyword evidence="1" id="KW-0186">Copper</keyword>
<dbReference type="PANTHER" id="PTHR10638:SF69">
    <property type="entry name" value="AMINE OXIDASE [COPPER-CONTAINING] GAMMA 1-RELATED"/>
    <property type="match status" value="1"/>
</dbReference>
<comment type="caution">
    <text evidence="3">The sequence shown here is derived from an EMBL/GenBank/DDBJ whole genome shotgun (WGS) entry which is preliminary data.</text>
</comment>
<organism evidence="3 4">
    <name type="scientific">Vitis vinifera</name>
    <name type="common">Grape</name>
    <dbReference type="NCBI Taxonomy" id="29760"/>
    <lineage>
        <taxon>Eukaryota</taxon>
        <taxon>Viridiplantae</taxon>
        <taxon>Streptophyta</taxon>
        <taxon>Embryophyta</taxon>
        <taxon>Tracheophyta</taxon>
        <taxon>Spermatophyta</taxon>
        <taxon>Magnoliopsida</taxon>
        <taxon>eudicotyledons</taxon>
        <taxon>Gunneridae</taxon>
        <taxon>Pentapetalae</taxon>
        <taxon>rosids</taxon>
        <taxon>Vitales</taxon>
        <taxon>Vitaceae</taxon>
        <taxon>Viteae</taxon>
        <taxon>Vitis</taxon>
    </lineage>
</organism>
<dbReference type="Proteomes" id="UP000288805">
    <property type="component" value="Unassembled WGS sequence"/>
</dbReference>
<sequence length="213" mass="23886">MTTSSTGEFQTDGLIRVKVGLSGMLMVKGTPLENIHQAPNQDDMSGTLVSENVIGVVHDHFITFHLDLDIDNTDNSFVKVNLVKEETLTGQSPRKSYLKAKRNVAATENDAKIKLKLYDPSEFHVINPLKRSRSSSTKKCFHNNQIWVTPYNRTEQWAGGLFVYQSKGEDTLAVWSDRNRPIENRDIVLCNPVLRAAPNFEKDLPVCRPAASS</sequence>
<name>A0A438K2P2_VITVI</name>
<dbReference type="GO" id="GO:0008131">
    <property type="term" value="F:primary methylamine oxidase activity"/>
    <property type="evidence" value="ECO:0007669"/>
    <property type="project" value="InterPro"/>
</dbReference>
<dbReference type="Gene3D" id="2.70.98.20">
    <property type="entry name" value="Copper amine oxidase, catalytic domain"/>
    <property type="match status" value="1"/>
</dbReference>
<reference evidence="3 4" key="1">
    <citation type="journal article" date="2018" name="PLoS Genet.">
        <title>Population sequencing reveals clonal diversity and ancestral inbreeding in the grapevine cultivar Chardonnay.</title>
        <authorList>
            <person name="Roach M.J."/>
            <person name="Johnson D.L."/>
            <person name="Bohlmann J."/>
            <person name="van Vuuren H.J."/>
            <person name="Jones S.J."/>
            <person name="Pretorius I.S."/>
            <person name="Schmidt S.A."/>
            <person name="Borneman A.R."/>
        </authorList>
    </citation>
    <scope>NUCLEOTIDE SEQUENCE [LARGE SCALE GENOMIC DNA]</scope>
    <source>
        <strain evidence="4">cv. Chardonnay</strain>
        <tissue evidence="3">Leaf</tissue>
    </source>
</reference>
<dbReference type="GO" id="GO:0009308">
    <property type="term" value="P:amine metabolic process"/>
    <property type="evidence" value="ECO:0007669"/>
    <property type="project" value="UniProtKB-UniRule"/>
</dbReference>
<keyword evidence="1" id="KW-0801">TPQ</keyword>
<comment type="similarity">
    <text evidence="1">Belongs to the copper/topaquinone oxidase family.</text>
</comment>
<dbReference type="AlphaFoldDB" id="A0A438K2P2"/>
<dbReference type="InterPro" id="IPR000269">
    <property type="entry name" value="Cu_amine_oxidase"/>
</dbReference>